<comment type="caution">
    <text evidence="1">The sequence shown here is derived from an EMBL/GenBank/DDBJ whole genome shotgun (WGS) entry which is preliminary data.</text>
</comment>
<dbReference type="Proteomes" id="UP000314294">
    <property type="component" value="Unassembled WGS sequence"/>
</dbReference>
<evidence type="ECO:0000313" key="1">
    <source>
        <dbReference type="EMBL" id="TNN58252.1"/>
    </source>
</evidence>
<keyword evidence="2" id="KW-1185">Reference proteome</keyword>
<gene>
    <name evidence="1" type="ORF">EYF80_031554</name>
</gene>
<reference evidence="1 2" key="1">
    <citation type="submission" date="2019-03" db="EMBL/GenBank/DDBJ databases">
        <title>First draft genome of Liparis tanakae, snailfish: a comprehensive survey of snailfish specific genes.</title>
        <authorList>
            <person name="Kim W."/>
            <person name="Song I."/>
            <person name="Jeong J.-H."/>
            <person name="Kim D."/>
            <person name="Kim S."/>
            <person name="Ryu S."/>
            <person name="Song J.Y."/>
            <person name="Lee S.K."/>
        </authorList>
    </citation>
    <scope>NUCLEOTIDE SEQUENCE [LARGE SCALE GENOMIC DNA]</scope>
    <source>
        <tissue evidence="1">Muscle</tissue>
    </source>
</reference>
<protein>
    <submittedName>
        <fullName evidence="1">Uncharacterized protein</fullName>
    </submittedName>
</protein>
<organism evidence="1 2">
    <name type="scientific">Liparis tanakae</name>
    <name type="common">Tanaka's snailfish</name>
    <dbReference type="NCBI Taxonomy" id="230148"/>
    <lineage>
        <taxon>Eukaryota</taxon>
        <taxon>Metazoa</taxon>
        <taxon>Chordata</taxon>
        <taxon>Craniata</taxon>
        <taxon>Vertebrata</taxon>
        <taxon>Euteleostomi</taxon>
        <taxon>Actinopterygii</taxon>
        <taxon>Neopterygii</taxon>
        <taxon>Teleostei</taxon>
        <taxon>Neoteleostei</taxon>
        <taxon>Acanthomorphata</taxon>
        <taxon>Eupercaria</taxon>
        <taxon>Perciformes</taxon>
        <taxon>Cottioidei</taxon>
        <taxon>Cottales</taxon>
        <taxon>Liparidae</taxon>
        <taxon>Liparis</taxon>
    </lineage>
</organism>
<evidence type="ECO:0000313" key="2">
    <source>
        <dbReference type="Proteomes" id="UP000314294"/>
    </source>
</evidence>
<sequence>MVGPSALWGLQHGGASSIVRPPAWWGLQHGEASSMVRPPARWGFQHREASSIEEEEQLPPGVKFFTSCRSRIWKVVHASLYVGAREDRTDPGAVHRHPHRHPGVRQVRVEVNGRNICAAVVVLWRSVPPGKRGVARGVDSQFLCAKPGFRLIQMRRSLRPSHSGRPPRVILCSVTMCAQLLLPRA</sequence>
<accession>A0A4Z2H034</accession>
<dbReference type="EMBL" id="SRLO01000385">
    <property type="protein sequence ID" value="TNN58252.1"/>
    <property type="molecule type" value="Genomic_DNA"/>
</dbReference>
<dbReference type="AlphaFoldDB" id="A0A4Z2H034"/>
<name>A0A4Z2H034_9TELE</name>
<proteinExistence type="predicted"/>